<protein>
    <submittedName>
        <fullName evidence="2">Cadherin-like beta sandwich domain-containing protein</fullName>
    </submittedName>
</protein>
<comment type="caution">
    <text evidence="2">The sequence shown here is derived from an EMBL/GenBank/DDBJ whole genome shotgun (WGS) entry which is preliminary data.</text>
</comment>
<gene>
    <name evidence="2" type="ORF">WMW72_09860</name>
</gene>
<dbReference type="InterPro" id="IPR025883">
    <property type="entry name" value="Cadherin-like_domain"/>
</dbReference>
<dbReference type="EMBL" id="JBBPCC010000005">
    <property type="protein sequence ID" value="MEK8128208.1"/>
    <property type="molecule type" value="Genomic_DNA"/>
</dbReference>
<feature type="domain" description="Cadherin-like beta-sandwich-like" evidence="1">
    <location>
        <begin position="563"/>
        <end position="648"/>
    </location>
</feature>
<dbReference type="InterPro" id="IPR013783">
    <property type="entry name" value="Ig-like_fold"/>
</dbReference>
<accession>A0ABU9DJH2</accession>
<reference evidence="2 3" key="1">
    <citation type="submission" date="2024-04" db="EMBL/GenBank/DDBJ databases">
        <title>draft genome sequnece of Paenibacillus filicis.</title>
        <authorList>
            <person name="Kim D.-U."/>
        </authorList>
    </citation>
    <scope>NUCLEOTIDE SEQUENCE [LARGE SCALE GENOMIC DNA]</scope>
    <source>
        <strain evidence="2 3">KACC14197</strain>
    </source>
</reference>
<keyword evidence="3" id="KW-1185">Reference proteome</keyword>
<feature type="domain" description="Cadherin-like beta-sandwich-like" evidence="1">
    <location>
        <begin position="343"/>
        <end position="441"/>
    </location>
</feature>
<feature type="domain" description="Cadherin-like beta-sandwich-like" evidence="1">
    <location>
        <begin position="661"/>
        <end position="750"/>
    </location>
</feature>
<dbReference type="Proteomes" id="UP001469365">
    <property type="component" value="Unassembled WGS sequence"/>
</dbReference>
<name>A0ABU9DJH2_9BACL</name>
<feature type="domain" description="Cadherin-like beta-sandwich-like" evidence="1">
    <location>
        <begin position="149"/>
        <end position="230"/>
    </location>
</feature>
<evidence type="ECO:0000259" key="1">
    <source>
        <dbReference type="Pfam" id="PF12733"/>
    </source>
</evidence>
<dbReference type="Gene3D" id="2.60.40.10">
    <property type="entry name" value="Immunoglobulins"/>
    <property type="match status" value="1"/>
</dbReference>
<feature type="domain" description="Cadherin-like beta-sandwich-like" evidence="1">
    <location>
        <begin position="248"/>
        <end position="337"/>
    </location>
</feature>
<organism evidence="2 3">
    <name type="scientific">Paenibacillus filicis</name>
    <dbReference type="NCBI Taxonomy" id="669464"/>
    <lineage>
        <taxon>Bacteria</taxon>
        <taxon>Bacillati</taxon>
        <taxon>Bacillota</taxon>
        <taxon>Bacilli</taxon>
        <taxon>Bacillales</taxon>
        <taxon>Paenibacillaceae</taxon>
        <taxon>Paenibacillus</taxon>
    </lineage>
</organism>
<dbReference type="Pfam" id="PF12733">
    <property type="entry name" value="Cadherin-like"/>
    <property type="match status" value="6"/>
</dbReference>
<feature type="domain" description="Cadherin-like beta-sandwich-like" evidence="1">
    <location>
        <begin position="450"/>
        <end position="545"/>
    </location>
</feature>
<evidence type="ECO:0000313" key="2">
    <source>
        <dbReference type="EMBL" id="MEK8128208.1"/>
    </source>
</evidence>
<evidence type="ECO:0000313" key="3">
    <source>
        <dbReference type="Proteomes" id="UP001469365"/>
    </source>
</evidence>
<proteinExistence type="predicted"/>
<sequence length="919" mass="98638">MRNIRVWLAGLAAVLLVLCFSWETRASGPDSEADLQSIYAGAGVLSPAFDPSITEYSQRIDSGLPGYFTAAIGHNPAAAIEYSMNRGEWKPIPHNTSTGYLETYRGENAFRLKVTAPDGVTVKLYTVHVYFPEMTDADLIDLQTDKAVLSPVFSRDYTGYTASVPYATGAISLTATLSDPAASLEIEGVPVVNRIPHGPIPLAVGSNTLQIKTGSSDGLTNRIYTVTVTRVAPSADAKLSALEVPAYSLSPLFTPNQPTYDLPDVGFAISELIVKPKASDSAATTKVRVNGGSYTAVENGVSSAPLALDVGPNTLEVQVTAEDGTTKRTYEIHVKRQSDNAWLSDLVIQPGVLNEPFASDRFTYTMSDVGYEVDTVAITPKLEDTTRAYVQVRVNGGSYRPVTSGYPMSFQLTVGSNIIEAEVWAEDTSIKKNYTVEVTRQNKNAMLSGLKVSPGMLNEPFASDRFEYTMADVGYAVGSLVVKPTLSDALHASVRLRVNGGEYTPGQSGEETALPLAVGENWIDIEVSAQDTSYRKLYQIKLHRQSNEASLSGLEVKPGTLNEPFASERLAYTMADVPYSTSSLTLLPALADPAGASVDVQINGSGFVSLKDAPSSVVPLSVGINRIDLRVQAQDPSFTKLYSVTVARKKNSDASLAGLAVSAGSLDFSSHTADYTLTVSKATYSLKVRPTLEAGNIAATVQVRINNGSYAAVQSGLDSPELVLNAGEPNVIQVLVTAQDGTTRMYTILVIQSGTPVLNGIALEGNRLKLTFSEPLLRSVTDTSYYSIYHVTRQAAMTVTEVVYTAGSAEVNLTLSGLLQPADELEIKIGAGAVTSYIGETNAEIIRTVYYGTPLEQLYRRLKDLDTDRTGIRINHVLAYLKSPFGQTDLNGDGVFNREDVALMLEFLGTTLTLDPTSP</sequence>
<dbReference type="RefSeq" id="WP_341415277.1">
    <property type="nucleotide sequence ID" value="NZ_JBBPCC010000005.1"/>
</dbReference>